<feature type="compositionally biased region" description="Basic and acidic residues" evidence="1">
    <location>
        <begin position="88"/>
        <end position="98"/>
    </location>
</feature>
<reference evidence="2 3" key="1">
    <citation type="submission" date="2013-07" db="EMBL/GenBank/DDBJ databases">
        <title>Completed genome of Sphingomonas sanxanigenens NX02.</title>
        <authorList>
            <person name="Ma T."/>
            <person name="Huang H."/>
            <person name="Wu M."/>
            <person name="Li X."/>
            <person name="Li G."/>
        </authorList>
    </citation>
    <scope>NUCLEOTIDE SEQUENCE [LARGE SCALE GENOMIC DNA]</scope>
    <source>
        <strain evidence="2 3">NX02</strain>
    </source>
</reference>
<feature type="region of interest" description="Disordered" evidence="1">
    <location>
        <begin position="74"/>
        <end position="117"/>
    </location>
</feature>
<evidence type="ECO:0000313" key="3">
    <source>
        <dbReference type="Proteomes" id="UP000018851"/>
    </source>
</evidence>
<dbReference type="PATRIC" id="fig|1123269.5.peg.793"/>
<keyword evidence="3" id="KW-1185">Reference proteome</keyword>
<dbReference type="HOGENOM" id="CLU_2083356_0_0_5"/>
<proteinExistence type="predicted"/>
<dbReference type="EMBL" id="CP006644">
    <property type="protein sequence ID" value="AHE52564.1"/>
    <property type="molecule type" value="Genomic_DNA"/>
</dbReference>
<sequence>MALLLAEPAFCRFLARMVQMAGLLSPASNGADGRDLHFHEGRRSLAFDLLREAEAGQPVAARHPHAVATLVAALTAPKPSHPPQPAARRGEEPDPRYDDIDDEQPDPALDAGGRPAG</sequence>
<organism evidence="2 3">
    <name type="scientific">Sphingomonas sanxanigenens DSM 19645 = NX02</name>
    <dbReference type="NCBI Taxonomy" id="1123269"/>
    <lineage>
        <taxon>Bacteria</taxon>
        <taxon>Pseudomonadati</taxon>
        <taxon>Pseudomonadota</taxon>
        <taxon>Alphaproteobacteria</taxon>
        <taxon>Sphingomonadales</taxon>
        <taxon>Sphingomonadaceae</taxon>
        <taxon>Sphingomonas</taxon>
    </lineage>
</organism>
<dbReference type="STRING" id="1123269.NX02_04055"/>
<dbReference type="OrthoDB" id="7507768at2"/>
<accession>W0A3Q0</accession>
<protein>
    <submittedName>
        <fullName evidence="2">Uncharacterized protein</fullName>
    </submittedName>
</protein>
<dbReference type="RefSeq" id="WP_053000599.1">
    <property type="nucleotide sequence ID" value="NZ_CP006644.1"/>
</dbReference>
<gene>
    <name evidence="2" type="ORF">NX02_04055</name>
</gene>
<dbReference type="AlphaFoldDB" id="W0A3Q0"/>
<name>W0A3Q0_9SPHN</name>
<evidence type="ECO:0000313" key="2">
    <source>
        <dbReference type="EMBL" id="AHE52564.1"/>
    </source>
</evidence>
<evidence type="ECO:0000256" key="1">
    <source>
        <dbReference type="SAM" id="MobiDB-lite"/>
    </source>
</evidence>
<dbReference type="Proteomes" id="UP000018851">
    <property type="component" value="Chromosome"/>
</dbReference>
<dbReference type="KEGG" id="ssan:NX02_04055"/>